<name>A0A6P8HKV8_ACTTE</name>
<evidence type="ECO:0000259" key="1">
    <source>
        <dbReference type="PROSITE" id="PS50835"/>
    </source>
</evidence>
<evidence type="ECO:0000313" key="3">
    <source>
        <dbReference type="RefSeq" id="XP_031553327.1"/>
    </source>
</evidence>
<accession>A0A6P8HKV8</accession>
<dbReference type="PROSITE" id="PS50835">
    <property type="entry name" value="IG_LIKE"/>
    <property type="match status" value="1"/>
</dbReference>
<dbReference type="KEGG" id="aten:116290436"/>
<dbReference type="InParanoid" id="A0A6P8HKV8"/>
<gene>
    <name evidence="3" type="primary">LOC116290436</name>
</gene>
<dbReference type="RefSeq" id="XP_031553327.1">
    <property type="nucleotide sequence ID" value="XM_031697467.1"/>
</dbReference>
<proteinExistence type="predicted"/>
<dbReference type="SUPFAM" id="SSF48726">
    <property type="entry name" value="Immunoglobulin"/>
    <property type="match status" value="1"/>
</dbReference>
<dbReference type="Proteomes" id="UP000515163">
    <property type="component" value="Unplaced"/>
</dbReference>
<reference evidence="3" key="1">
    <citation type="submission" date="2025-08" db="UniProtKB">
        <authorList>
            <consortium name="RefSeq"/>
        </authorList>
    </citation>
    <scope>IDENTIFICATION</scope>
    <source>
        <tissue evidence="3">Tentacle</tissue>
    </source>
</reference>
<feature type="domain" description="Ig-like" evidence="1">
    <location>
        <begin position="12"/>
        <end position="107"/>
    </location>
</feature>
<dbReference type="InterPro" id="IPR013098">
    <property type="entry name" value="Ig_I-set"/>
</dbReference>
<dbReference type="InterPro" id="IPR013783">
    <property type="entry name" value="Ig-like_fold"/>
</dbReference>
<dbReference type="Gene3D" id="2.60.40.10">
    <property type="entry name" value="Immunoglobulins"/>
    <property type="match status" value="1"/>
</dbReference>
<keyword evidence="2" id="KW-1185">Reference proteome</keyword>
<dbReference type="CDD" id="cd00096">
    <property type="entry name" value="Ig"/>
    <property type="match status" value="1"/>
</dbReference>
<organism evidence="2 3">
    <name type="scientific">Actinia tenebrosa</name>
    <name type="common">Australian red waratah sea anemone</name>
    <dbReference type="NCBI Taxonomy" id="6105"/>
    <lineage>
        <taxon>Eukaryota</taxon>
        <taxon>Metazoa</taxon>
        <taxon>Cnidaria</taxon>
        <taxon>Anthozoa</taxon>
        <taxon>Hexacorallia</taxon>
        <taxon>Actiniaria</taxon>
        <taxon>Actiniidae</taxon>
        <taxon>Actinia</taxon>
    </lineage>
</organism>
<dbReference type="AlphaFoldDB" id="A0A6P8HKV8"/>
<dbReference type="InterPro" id="IPR036179">
    <property type="entry name" value="Ig-like_dom_sf"/>
</dbReference>
<sequence>MIVTGIISLVQPRFFPEKKEEKNMNRLGCTAQGNPLVTEWKRKNLLNDDIWVFDTKDTSSKGKYVFSNMDGFKDHTLTIYDVQPKDAGQYYCCIKNIKSPRPPEDISNCQIFGVQPQPLLQTQPPSTLTTPPPVSGFVVGKASLTFYIILLDLLLNWLL</sequence>
<protein>
    <submittedName>
        <fullName evidence="3">Uncharacterized protein LOC116290436</fullName>
    </submittedName>
</protein>
<dbReference type="Pfam" id="PF07679">
    <property type="entry name" value="I-set"/>
    <property type="match status" value="1"/>
</dbReference>
<dbReference type="GeneID" id="116290436"/>
<dbReference type="OrthoDB" id="283575at2759"/>
<evidence type="ECO:0000313" key="2">
    <source>
        <dbReference type="Proteomes" id="UP000515163"/>
    </source>
</evidence>
<dbReference type="InterPro" id="IPR007110">
    <property type="entry name" value="Ig-like_dom"/>
</dbReference>